<dbReference type="Proteomes" id="UP000514509">
    <property type="component" value="Chromosome"/>
</dbReference>
<keyword evidence="2" id="KW-1185">Reference proteome</keyword>
<dbReference type="EMBL" id="CP055153">
    <property type="protein sequence ID" value="QMU30740.1"/>
    <property type="molecule type" value="Genomic_DNA"/>
</dbReference>
<sequence>MRWLLNIVFVVLLLITAAFTARYIKDEALPSGKEARWQVATTEVRTR</sequence>
<name>A0A7L7LD39_9BACT</name>
<gene>
    <name evidence="1" type="ORF">HUW48_23125</name>
</gene>
<organism evidence="1 2">
    <name type="scientific">Adhaeribacter radiodurans</name>
    <dbReference type="NCBI Taxonomy" id="2745197"/>
    <lineage>
        <taxon>Bacteria</taxon>
        <taxon>Pseudomonadati</taxon>
        <taxon>Bacteroidota</taxon>
        <taxon>Cytophagia</taxon>
        <taxon>Cytophagales</taxon>
        <taxon>Hymenobacteraceae</taxon>
        <taxon>Adhaeribacter</taxon>
    </lineage>
</organism>
<proteinExistence type="predicted"/>
<evidence type="ECO:0000313" key="2">
    <source>
        <dbReference type="Proteomes" id="UP000514509"/>
    </source>
</evidence>
<accession>A0A7L7LD39</accession>
<evidence type="ECO:0000313" key="1">
    <source>
        <dbReference type="EMBL" id="QMU30740.1"/>
    </source>
</evidence>
<dbReference type="KEGG" id="add:HUW48_23125"/>
<dbReference type="AlphaFoldDB" id="A0A7L7LD39"/>
<protein>
    <submittedName>
        <fullName evidence="1">Uncharacterized protein</fullName>
    </submittedName>
</protein>
<dbReference type="RefSeq" id="WP_182413182.1">
    <property type="nucleotide sequence ID" value="NZ_CP055153.1"/>
</dbReference>
<reference evidence="1 2" key="1">
    <citation type="submission" date="2020-08" db="EMBL/GenBank/DDBJ databases">
        <title>Adhaeribacter dokdonensis sp. nov., isolated from the rhizosphere of Elymus tsukushiensis, a plant native to the Dokdo Islands, Republic of Korea.</title>
        <authorList>
            <person name="Ghim S.Y."/>
        </authorList>
    </citation>
    <scope>NUCLEOTIDE SEQUENCE [LARGE SCALE GENOMIC DNA]</scope>
    <source>
        <strain evidence="1 2">KUDC8001</strain>
    </source>
</reference>